<gene>
    <name evidence="2" type="ORF">SAMN06297251_102137</name>
</gene>
<dbReference type="AlphaFoldDB" id="A0A1W1Z3S2"/>
<dbReference type="STRING" id="937218.SAMN06297251_102137"/>
<protein>
    <recommendedName>
        <fullName evidence="1">IraD/Gp25-like domain-containing protein</fullName>
    </recommendedName>
</protein>
<dbReference type="EMBL" id="FWXR01000002">
    <property type="protein sequence ID" value="SMC43095.1"/>
    <property type="molecule type" value="Genomic_DNA"/>
</dbReference>
<organism evidence="2 3">
    <name type="scientific">Fulvimarina manganoxydans</name>
    <dbReference type="NCBI Taxonomy" id="937218"/>
    <lineage>
        <taxon>Bacteria</taxon>
        <taxon>Pseudomonadati</taxon>
        <taxon>Pseudomonadota</taxon>
        <taxon>Alphaproteobacteria</taxon>
        <taxon>Hyphomicrobiales</taxon>
        <taxon>Aurantimonadaceae</taxon>
        <taxon>Fulvimarina</taxon>
    </lineage>
</organism>
<dbReference type="Proteomes" id="UP000192656">
    <property type="component" value="Unassembled WGS sequence"/>
</dbReference>
<dbReference type="InterPro" id="IPR007048">
    <property type="entry name" value="IraD/Gp25-like"/>
</dbReference>
<sequence length="127" mass="14013">MPASVGINRQVGRPLTGWEHVEQSIAVILTTPIGSRVMRREFGSEVPALIDRPMTNRVILAVYAATANALRRWEPRFRLTRCQLQQASLTGELSIALFGTYYPSGHLGDFTPDRSEMTSVVSLGRAA</sequence>
<dbReference type="Gene3D" id="3.10.450.40">
    <property type="match status" value="1"/>
</dbReference>
<dbReference type="RefSeq" id="WP_210190470.1">
    <property type="nucleotide sequence ID" value="NZ_FWXR01000002.1"/>
</dbReference>
<dbReference type="Pfam" id="PF04965">
    <property type="entry name" value="GPW_gp25"/>
    <property type="match status" value="1"/>
</dbReference>
<accession>A0A1W1Z3S2</accession>
<feature type="domain" description="IraD/Gp25-like" evidence="1">
    <location>
        <begin position="19"/>
        <end position="95"/>
    </location>
</feature>
<name>A0A1W1Z3S2_9HYPH</name>
<proteinExistence type="predicted"/>
<reference evidence="2 3" key="1">
    <citation type="submission" date="2017-04" db="EMBL/GenBank/DDBJ databases">
        <authorList>
            <person name="Afonso C.L."/>
            <person name="Miller P.J."/>
            <person name="Scott M.A."/>
            <person name="Spackman E."/>
            <person name="Goraichik I."/>
            <person name="Dimitrov K.M."/>
            <person name="Suarez D.L."/>
            <person name="Swayne D.E."/>
        </authorList>
    </citation>
    <scope>NUCLEOTIDE SEQUENCE [LARGE SCALE GENOMIC DNA]</scope>
    <source>
        <strain evidence="2 3">CGMCC 1.10972</strain>
    </source>
</reference>
<keyword evidence="3" id="KW-1185">Reference proteome</keyword>
<evidence type="ECO:0000313" key="3">
    <source>
        <dbReference type="Proteomes" id="UP000192656"/>
    </source>
</evidence>
<evidence type="ECO:0000313" key="2">
    <source>
        <dbReference type="EMBL" id="SMC43095.1"/>
    </source>
</evidence>
<dbReference type="SUPFAM" id="SSF160719">
    <property type="entry name" value="gpW/gp25-like"/>
    <property type="match status" value="1"/>
</dbReference>
<evidence type="ECO:0000259" key="1">
    <source>
        <dbReference type="Pfam" id="PF04965"/>
    </source>
</evidence>